<dbReference type="SUPFAM" id="SSF140860">
    <property type="entry name" value="Pseudo ankyrin repeat-like"/>
    <property type="match status" value="1"/>
</dbReference>
<gene>
    <name evidence="1" type="ORF">SPRG_12116</name>
</gene>
<evidence type="ECO:0000313" key="2">
    <source>
        <dbReference type="Proteomes" id="UP000030745"/>
    </source>
</evidence>
<dbReference type="InterPro" id="IPR052050">
    <property type="entry name" value="SecEffector_AnkRepeat"/>
</dbReference>
<name>A0A067C659_SAPPC</name>
<dbReference type="GeneID" id="24134109"/>
<protein>
    <submittedName>
        <fullName evidence="1">Uncharacterized protein</fullName>
    </submittedName>
</protein>
<dbReference type="PANTHER" id="PTHR46586:SF3">
    <property type="entry name" value="ANKYRIN REPEAT-CONTAINING PROTEIN"/>
    <property type="match status" value="1"/>
</dbReference>
<sequence>MSAPQSVFVVVLTQADLLRTVLSHQHGVPMAVGLACQRYRRQLGHVSHKAHPEVTHLMSTPARFHGFVLCKLIQDRDVQTALALLATFPDAATLQLPRGKQTYTYTMDYAARARSLPLLKALHARRLGSCSNAAMDTAAANGDVAILEFLQAHTHQRCTHKGIAAARRNKHLDVLALLEEGRERCREPNDMSGAQFGFAVSCVVQ</sequence>
<keyword evidence="2" id="KW-1185">Reference proteome</keyword>
<organism evidence="1 2">
    <name type="scientific">Saprolegnia parasitica (strain CBS 223.65)</name>
    <dbReference type="NCBI Taxonomy" id="695850"/>
    <lineage>
        <taxon>Eukaryota</taxon>
        <taxon>Sar</taxon>
        <taxon>Stramenopiles</taxon>
        <taxon>Oomycota</taxon>
        <taxon>Saprolegniomycetes</taxon>
        <taxon>Saprolegniales</taxon>
        <taxon>Saprolegniaceae</taxon>
        <taxon>Saprolegnia</taxon>
    </lineage>
</organism>
<proteinExistence type="predicted"/>
<evidence type="ECO:0000313" key="1">
    <source>
        <dbReference type="EMBL" id="KDO22277.1"/>
    </source>
</evidence>
<reference evidence="1 2" key="1">
    <citation type="journal article" date="2013" name="PLoS Genet.">
        <title>Distinctive expansion of potential virulence genes in the genome of the oomycete fish pathogen Saprolegnia parasitica.</title>
        <authorList>
            <person name="Jiang R.H."/>
            <person name="de Bruijn I."/>
            <person name="Haas B.J."/>
            <person name="Belmonte R."/>
            <person name="Lobach L."/>
            <person name="Christie J."/>
            <person name="van den Ackerveken G."/>
            <person name="Bottin A."/>
            <person name="Bulone V."/>
            <person name="Diaz-Moreno S.M."/>
            <person name="Dumas B."/>
            <person name="Fan L."/>
            <person name="Gaulin E."/>
            <person name="Govers F."/>
            <person name="Grenville-Briggs L.J."/>
            <person name="Horner N.R."/>
            <person name="Levin J.Z."/>
            <person name="Mammella M."/>
            <person name="Meijer H.J."/>
            <person name="Morris P."/>
            <person name="Nusbaum C."/>
            <person name="Oome S."/>
            <person name="Phillips A.J."/>
            <person name="van Rooyen D."/>
            <person name="Rzeszutek E."/>
            <person name="Saraiva M."/>
            <person name="Secombes C.J."/>
            <person name="Seidl M.F."/>
            <person name="Snel B."/>
            <person name="Stassen J.H."/>
            <person name="Sykes S."/>
            <person name="Tripathy S."/>
            <person name="van den Berg H."/>
            <person name="Vega-Arreguin J.C."/>
            <person name="Wawra S."/>
            <person name="Young S.K."/>
            <person name="Zeng Q."/>
            <person name="Dieguez-Uribeondo J."/>
            <person name="Russ C."/>
            <person name="Tyler B.M."/>
            <person name="van West P."/>
        </authorList>
    </citation>
    <scope>NUCLEOTIDE SEQUENCE [LARGE SCALE GENOMIC DNA]</scope>
    <source>
        <strain evidence="1 2">CBS 223.65</strain>
    </source>
</reference>
<dbReference type="OMA" id="ANTHQRC"/>
<dbReference type="PANTHER" id="PTHR46586">
    <property type="entry name" value="ANKYRIN REPEAT-CONTAINING PROTEIN"/>
    <property type="match status" value="1"/>
</dbReference>
<dbReference type="KEGG" id="spar:SPRG_12116"/>
<dbReference type="AlphaFoldDB" id="A0A067C659"/>
<dbReference type="RefSeq" id="XP_012207012.1">
    <property type="nucleotide sequence ID" value="XM_012351622.1"/>
</dbReference>
<dbReference type="VEuPathDB" id="FungiDB:SPRG_12116"/>
<dbReference type="Proteomes" id="UP000030745">
    <property type="component" value="Unassembled WGS sequence"/>
</dbReference>
<dbReference type="OrthoDB" id="122883at2759"/>
<accession>A0A067C659</accession>
<dbReference type="EMBL" id="KK583271">
    <property type="protein sequence ID" value="KDO22277.1"/>
    <property type="molecule type" value="Genomic_DNA"/>
</dbReference>